<dbReference type="RefSeq" id="WP_008877331.1">
    <property type="nucleotide sequence ID" value="NZ_CAUM01000145.1"/>
</dbReference>
<accession>M5EW36</accession>
<comment type="caution">
    <text evidence="1">The sequence shown here is derived from an EMBL/GenBank/DDBJ whole genome shotgun (WGS) entry which is preliminary data.</text>
</comment>
<evidence type="ECO:0000313" key="2">
    <source>
        <dbReference type="Proteomes" id="UP000012062"/>
    </source>
</evidence>
<dbReference type="Proteomes" id="UP000012062">
    <property type="component" value="Unassembled WGS sequence"/>
</dbReference>
<evidence type="ECO:0000313" key="1">
    <source>
        <dbReference type="EMBL" id="CCV08457.1"/>
    </source>
</evidence>
<organism evidence="1 2">
    <name type="scientific">Mesorhizobium metallidurans STM 2683</name>
    <dbReference type="NCBI Taxonomy" id="1297569"/>
    <lineage>
        <taxon>Bacteria</taxon>
        <taxon>Pseudomonadati</taxon>
        <taxon>Pseudomonadota</taxon>
        <taxon>Alphaproteobacteria</taxon>
        <taxon>Hyphomicrobiales</taxon>
        <taxon>Phyllobacteriaceae</taxon>
        <taxon>Mesorhizobium</taxon>
    </lineage>
</organism>
<dbReference type="STRING" id="1297569.MESS2_750006"/>
<reference evidence="1 2" key="1">
    <citation type="submission" date="2013-02" db="EMBL/GenBank/DDBJ databases">
        <authorList>
            <person name="Genoscope - CEA"/>
        </authorList>
    </citation>
    <scope>NUCLEOTIDE SEQUENCE [LARGE SCALE GENOMIC DNA]</scope>
    <source>
        <strain evidence="1 2">STM 2683</strain>
    </source>
</reference>
<protein>
    <submittedName>
        <fullName evidence="1">Uncharacterized protein</fullName>
    </submittedName>
</protein>
<name>M5EW36_9HYPH</name>
<proteinExistence type="predicted"/>
<keyword evidence="2" id="KW-1185">Reference proteome</keyword>
<dbReference type="AlphaFoldDB" id="M5EW36"/>
<sequence length="81" mass="8813">METLAGAAVPIAQICEMLDIPKSTLYRPELRRGAAWIESLLVGHLLRLAGGNDRVALKAIAFAFREPVWVERIRATAVAGT</sequence>
<gene>
    <name evidence="1" type="ORF">MESS2_750006</name>
</gene>
<dbReference type="EMBL" id="CAUM01000145">
    <property type="protein sequence ID" value="CCV08457.1"/>
    <property type="molecule type" value="Genomic_DNA"/>
</dbReference>